<reference evidence="1" key="1">
    <citation type="submission" date="2020-10" db="EMBL/GenBank/DDBJ databases">
        <authorList>
            <person name="Gilroy R."/>
        </authorList>
    </citation>
    <scope>NUCLEOTIDE SEQUENCE</scope>
    <source>
        <strain evidence="1">ChiSjej1B19-7085</strain>
    </source>
</reference>
<organism evidence="1 2">
    <name type="scientific">Candidatus Gallacutalibacter pullicola</name>
    <dbReference type="NCBI Taxonomy" id="2840830"/>
    <lineage>
        <taxon>Bacteria</taxon>
        <taxon>Bacillati</taxon>
        <taxon>Bacillota</taxon>
        <taxon>Clostridia</taxon>
        <taxon>Eubacteriales</taxon>
        <taxon>Candidatus Gallacutalibacter</taxon>
    </lineage>
</organism>
<comment type="caution">
    <text evidence="1">The sequence shown here is derived from an EMBL/GenBank/DDBJ whole genome shotgun (WGS) entry which is preliminary data.</text>
</comment>
<dbReference type="Proteomes" id="UP000886785">
    <property type="component" value="Unassembled WGS sequence"/>
</dbReference>
<gene>
    <name evidence="1" type="ORF">IAA54_07100</name>
</gene>
<proteinExistence type="predicted"/>
<accession>A0A9D1DQX0</accession>
<evidence type="ECO:0000313" key="2">
    <source>
        <dbReference type="Proteomes" id="UP000886785"/>
    </source>
</evidence>
<sequence length="102" mass="11115">METNHPVDGLPERICGPPSGVKTELEFPKKLPVHCAETVNGGETESSVILLFQMKKMKKAADCQLVADGPRFYYRLQYDKIPGSAGAGKLMNGCANQIYLTA</sequence>
<dbReference type="EMBL" id="DVHF01000082">
    <property type="protein sequence ID" value="HIR57420.1"/>
    <property type="molecule type" value="Genomic_DNA"/>
</dbReference>
<reference evidence="1" key="2">
    <citation type="journal article" date="2021" name="PeerJ">
        <title>Extensive microbial diversity within the chicken gut microbiome revealed by metagenomics and culture.</title>
        <authorList>
            <person name="Gilroy R."/>
            <person name="Ravi A."/>
            <person name="Getino M."/>
            <person name="Pursley I."/>
            <person name="Horton D.L."/>
            <person name="Alikhan N.F."/>
            <person name="Baker D."/>
            <person name="Gharbi K."/>
            <person name="Hall N."/>
            <person name="Watson M."/>
            <person name="Adriaenssens E.M."/>
            <person name="Foster-Nyarko E."/>
            <person name="Jarju S."/>
            <person name="Secka A."/>
            <person name="Antonio M."/>
            <person name="Oren A."/>
            <person name="Chaudhuri R.R."/>
            <person name="La Ragione R."/>
            <person name="Hildebrand F."/>
            <person name="Pallen M.J."/>
        </authorList>
    </citation>
    <scope>NUCLEOTIDE SEQUENCE</scope>
    <source>
        <strain evidence="1">ChiSjej1B19-7085</strain>
    </source>
</reference>
<evidence type="ECO:0000313" key="1">
    <source>
        <dbReference type="EMBL" id="HIR57420.1"/>
    </source>
</evidence>
<name>A0A9D1DQX0_9FIRM</name>
<protein>
    <submittedName>
        <fullName evidence="1">Uncharacterized protein</fullName>
    </submittedName>
</protein>
<dbReference type="AlphaFoldDB" id="A0A9D1DQX0"/>